<dbReference type="GO" id="GO:0005524">
    <property type="term" value="F:ATP binding"/>
    <property type="evidence" value="ECO:0007669"/>
    <property type="project" value="UniProtKB-UniRule"/>
</dbReference>
<dbReference type="Proteomes" id="UP000070155">
    <property type="component" value="Unassembled WGS sequence"/>
</dbReference>
<dbReference type="PATRIC" id="fig|1698266.3.peg.706"/>
<dbReference type="GO" id="GO:0004788">
    <property type="term" value="F:thiamine diphosphokinase activity"/>
    <property type="evidence" value="ECO:0007669"/>
    <property type="project" value="InterPro"/>
</dbReference>
<dbReference type="GO" id="GO:0009229">
    <property type="term" value="P:thiamine diphosphate biosynthetic process"/>
    <property type="evidence" value="ECO:0007669"/>
    <property type="project" value="InterPro"/>
</dbReference>
<evidence type="ECO:0000256" key="4">
    <source>
        <dbReference type="ARBA" id="ARBA00022840"/>
    </source>
</evidence>
<sequence>MEWSKWKPKYEGIVKKLKLNRTEDERAAKILNRLINSSKLPDLKKLIEGNECIVFGAGPSLEKDLEKLDEAGWLNKVLISADGATSAVKRYRLPDVIVTDLDGDVEDQLDAWQKHSFLVVHAHGDNIQKVKEIVPRLTERVIGTIQVNKPAQLYNFGGFTDGDRAAFMAYELGAAKIILSGMDLGEEIGEYTGHTNKEVKKMKLEICENLLSWLSKEFGAKIVNVTSEGREIPQVPREDIVENQQVK</sequence>
<accession>A0A133UJ97</accession>
<proteinExistence type="inferred from homology"/>
<keyword evidence="5" id="KW-0460">Magnesium</keyword>
<dbReference type="AlphaFoldDB" id="A0A133UJ97"/>
<dbReference type="GO" id="GO:0000287">
    <property type="term" value="F:magnesium ion binding"/>
    <property type="evidence" value="ECO:0007669"/>
    <property type="project" value="UniProtKB-UniRule"/>
</dbReference>
<dbReference type="InterPro" id="IPR036759">
    <property type="entry name" value="TPK_catalytic_sf"/>
</dbReference>
<dbReference type="PANTHER" id="PTHR39648:SF1">
    <property type="entry name" value="6-HYDROXYMETHYL-7,8-DIHYDROPTERIN PYROPHOSPHOKINASE"/>
    <property type="match status" value="1"/>
</dbReference>
<protein>
    <recommendedName>
        <fullName evidence="5">6-hydroxymethyl-7,8-dihydropterin pyrophosphokinase</fullName>
        <shortName evidence="5">HPPK</shortName>
        <ecNumber evidence="5">2.7.6.3</ecNumber>
    </recommendedName>
    <alternativeName>
        <fullName evidence="5">2-amino-4-hydroxy-6-hydroxymethyldihydropteridine pyrophosphokinase</fullName>
    </alternativeName>
    <alternativeName>
        <fullName evidence="5">6-hydroxymethyl-7,8-dihydropterin diphosphokinase</fullName>
        <shortName evidence="5">6-HMPDK</shortName>
    </alternativeName>
    <alternativeName>
        <fullName evidence="5">7,8-dihydro-6-hydroxymethylpterin diphosphokinase</fullName>
    </alternativeName>
    <alternativeName>
        <fullName evidence="5">7,8-dihydro-6-hydroxymethylpterin pyrophosphokinase</fullName>
        <shortName evidence="5">PPPK</shortName>
    </alternativeName>
</protein>
<keyword evidence="8" id="KW-1185">Reference proteome</keyword>
<keyword evidence="4 5" id="KW-0067">ATP-binding</keyword>
<reference evidence="7 8" key="1">
    <citation type="journal article" date="2016" name="Sci. Rep.">
        <title>Metabolic traits of an uncultured archaeal lineage -MSBL1- from brine pools of the Red Sea.</title>
        <authorList>
            <person name="Mwirichia R."/>
            <person name="Alam I."/>
            <person name="Rashid M."/>
            <person name="Vinu M."/>
            <person name="Ba-Alawi W."/>
            <person name="Anthony Kamau A."/>
            <person name="Kamanda Ngugi D."/>
            <person name="Goker M."/>
            <person name="Klenk H.P."/>
            <person name="Bajic V."/>
            <person name="Stingl U."/>
        </authorList>
    </citation>
    <scope>NUCLEOTIDE SEQUENCE [LARGE SCALE GENOMIC DNA]</scope>
    <source>
        <strain evidence="7">SCGC-AAA259I07</strain>
    </source>
</reference>
<keyword evidence="1 5" id="KW-0808">Transferase</keyword>
<comment type="catalytic activity">
    <reaction evidence="5">
        <text>6-hydroxymethyl-7,8-dihydropterin + ATP = (7,8-dihydropterin-6-yl)methyl diphosphate + AMP + H(+)</text>
        <dbReference type="Rhea" id="RHEA:11412"/>
        <dbReference type="ChEBI" id="CHEBI:15378"/>
        <dbReference type="ChEBI" id="CHEBI:30616"/>
        <dbReference type="ChEBI" id="CHEBI:44841"/>
        <dbReference type="ChEBI" id="CHEBI:72950"/>
        <dbReference type="ChEBI" id="CHEBI:456215"/>
        <dbReference type="EC" id="2.7.6.3"/>
    </reaction>
</comment>
<comment type="similarity">
    <text evidence="5">Belongs to the archaeal 6-HMPDK family.</text>
</comment>
<comment type="function">
    <text evidence="5">Catalyzes the transfer of diphosphate from ATP to 6-hydroxymethyl-7,8-dihydropterin (6-HMD), leading to 6-hydroxymethyl-7,8-dihydropterin diphosphate (6-HMDP).</text>
</comment>
<feature type="domain" description="6-hydroxymethylpterin diphosphokinase MptE-like" evidence="6">
    <location>
        <begin position="32"/>
        <end position="187"/>
    </location>
</feature>
<evidence type="ECO:0000256" key="2">
    <source>
        <dbReference type="ARBA" id="ARBA00022741"/>
    </source>
</evidence>
<keyword evidence="2 5" id="KW-0547">Nucleotide-binding</keyword>
<dbReference type="GO" id="GO:0003848">
    <property type="term" value="F:2-amino-4-hydroxy-6-hydroxymethyldihydropteridine diphosphokinase activity"/>
    <property type="evidence" value="ECO:0007669"/>
    <property type="project" value="UniProtKB-UniRule"/>
</dbReference>
<comment type="caution">
    <text evidence="7">The sequence shown here is derived from an EMBL/GenBank/DDBJ whole genome shotgun (WGS) entry which is preliminary data.</text>
</comment>
<evidence type="ECO:0000256" key="3">
    <source>
        <dbReference type="ARBA" id="ARBA00022777"/>
    </source>
</evidence>
<dbReference type="SUPFAM" id="SSF63999">
    <property type="entry name" value="Thiamin pyrophosphokinase, catalytic domain"/>
    <property type="match status" value="1"/>
</dbReference>
<name>A0A133UJ97_9EURY</name>
<dbReference type="InterPro" id="IPR002826">
    <property type="entry name" value="MptE-like"/>
</dbReference>
<dbReference type="PANTHER" id="PTHR39648">
    <property type="entry name" value="6-HYDROXYMETHYL-7,8-DIHYDROPTERIN PYROPHOSPHOKINASE"/>
    <property type="match status" value="1"/>
</dbReference>
<evidence type="ECO:0000313" key="7">
    <source>
        <dbReference type="EMBL" id="KXA94282.1"/>
    </source>
</evidence>
<keyword evidence="3 5" id="KW-0418">Kinase</keyword>
<organism evidence="7 8">
    <name type="scientific">candidate division MSBL1 archaeon SCGC-AAA259I07</name>
    <dbReference type="NCBI Taxonomy" id="1698266"/>
    <lineage>
        <taxon>Archaea</taxon>
        <taxon>Methanobacteriati</taxon>
        <taxon>Methanobacteriota</taxon>
        <taxon>candidate division MSBL1</taxon>
    </lineage>
</organism>
<comment type="cofactor">
    <cofactor evidence="5">
        <name>Mg(2+)</name>
        <dbReference type="ChEBI" id="CHEBI:18420"/>
    </cofactor>
</comment>
<evidence type="ECO:0000259" key="6">
    <source>
        <dbReference type="Pfam" id="PF01973"/>
    </source>
</evidence>
<dbReference type="InterPro" id="IPR027510">
    <property type="entry name" value="HMPDK_MptE"/>
</dbReference>
<gene>
    <name evidence="5" type="primary">mptE</name>
    <name evidence="7" type="ORF">AKJ36_03135</name>
</gene>
<dbReference type="GO" id="GO:0016301">
    <property type="term" value="F:kinase activity"/>
    <property type="evidence" value="ECO:0007669"/>
    <property type="project" value="UniProtKB-KW"/>
</dbReference>
<dbReference type="Pfam" id="PF01973">
    <property type="entry name" value="MptE-like"/>
    <property type="match status" value="1"/>
</dbReference>
<dbReference type="EMBL" id="LHXQ01000058">
    <property type="protein sequence ID" value="KXA94282.1"/>
    <property type="molecule type" value="Genomic_DNA"/>
</dbReference>
<evidence type="ECO:0000256" key="5">
    <source>
        <dbReference type="HAMAP-Rule" id="MF_02131"/>
    </source>
</evidence>
<dbReference type="EC" id="2.7.6.3" evidence="5"/>
<evidence type="ECO:0000313" key="8">
    <source>
        <dbReference type="Proteomes" id="UP000070155"/>
    </source>
</evidence>
<dbReference type="HAMAP" id="MF_02131">
    <property type="entry name" value="HMPDK_arch"/>
    <property type="match status" value="1"/>
</dbReference>
<evidence type="ECO:0000256" key="1">
    <source>
        <dbReference type="ARBA" id="ARBA00022679"/>
    </source>
</evidence>